<feature type="domain" description="PB1" evidence="10">
    <location>
        <begin position="534"/>
        <end position="615"/>
    </location>
</feature>
<feature type="domain" description="SH3" evidence="9">
    <location>
        <begin position="622"/>
        <end position="681"/>
    </location>
</feature>
<evidence type="ECO:0000256" key="1">
    <source>
        <dbReference type="ARBA" id="ARBA00004496"/>
    </source>
</evidence>
<evidence type="ECO:0000256" key="5">
    <source>
        <dbReference type="ARBA" id="ARBA00022737"/>
    </source>
</evidence>
<dbReference type="Gene3D" id="1.25.40.10">
    <property type="entry name" value="Tetratricopeptide repeat domain"/>
    <property type="match status" value="1"/>
</dbReference>
<dbReference type="Pfam" id="PF00564">
    <property type="entry name" value="PB1"/>
    <property type="match status" value="1"/>
</dbReference>
<evidence type="ECO:0000256" key="7">
    <source>
        <dbReference type="PROSITE-ProRule" id="PRU00192"/>
    </source>
</evidence>
<evidence type="ECO:0000256" key="6">
    <source>
        <dbReference type="ARBA" id="ARBA00022803"/>
    </source>
</evidence>
<keyword evidence="4" id="KW-0963">Cytoplasm</keyword>
<comment type="subcellular location">
    <subcellularLocation>
        <location evidence="1">Cytoplasm</location>
    </subcellularLocation>
</comment>
<dbReference type="SUPFAM" id="SSF48452">
    <property type="entry name" value="TPR-like"/>
    <property type="match status" value="1"/>
</dbReference>
<accession>A0AAD1WQD1</accession>
<evidence type="ECO:0000259" key="9">
    <source>
        <dbReference type="PROSITE" id="PS50002"/>
    </source>
</evidence>
<dbReference type="EMBL" id="OW240920">
    <property type="protein sequence ID" value="CAH2316912.1"/>
    <property type="molecule type" value="Genomic_DNA"/>
</dbReference>
<dbReference type="GO" id="GO:0005737">
    <property type="term" value="C:cytoplasm"/>
    <property type="evidence" value="ECO:0007669"/>
    <property type="project" value="UniProtKB-SubCell"/>
</dbReference>
<dbReference type="Pfam" id="PF00018">
    <property type="entry name" value="SH3_1"/>
    <property type="match status" value="1"/>
</dbReference>
<dbReference type="Proteomes" id="UP001295444">
    <property type="component" value="Chromosome 09"/>
</dbReference>
<proteinExistence type="inferred from homology"/>
<dbReference type="InterPro" id="IPR000270">
    <property type="entry name" value="PB1_dom"/>
</dbReference>
<dbReference type="SMART" id="SM00028">
    <property type="entry name" value="TPR"/>
    <property type="match status" value="3"/>
</dbReference>
<dbReference type="PANTHER" id="PTHR15175">
    <property type="entry name" value="NEUTROPHIL CYTOSOLIC FACTOR 2, NEUTROPHIL NADPH OXIDASE FACTOR 2"/>
    <property type="match status" value="1"/>
</dbReference>
<dbReference type="AlphaFoldDB" id="A0AAD1WQD1"/>
<evidence type="ECO:0000259" key="10">
    <source>
        <dbReference type="PROSITE" id="PS51745"/>
    </source>
</evidence>
<sequence length="682" mass="76997">MPYKDLIKYWHEGVLEADKKNYDSSLKNFGNIDDPPAKIWFNIGCIHLLKGELEQSLEAYNKSVIRDPCLAVGYFQRSYVNYKLQRYEKALCDCHHSLAQLRNNKVIDYKQLGLHYLLYSWEILYNTAVILCYLGRWENAHDKLKEATGCLPGEARNCKIEAMMDAVQNHVFLQPAHVPQGELFKPKKEEVEQIKYKDFLGKPKVISSVVPNDQYSGFEPLRPQKPGFYEPCPEAILGQDAGYHRVLVHYYPENSNEVSVKANTILFVLNKDGDWATGIHDGQKIYIPTNVLEPVNNTPKADIKKVVNGIPMPPMKTPPTRPKVTPIREHRGNLIFPEGIPPRPDGKPPEPHMLNNVLPRKGFEEISAFSTADPVLVESDFPRTGPVVESPTSHMLYPVVEIDVTLLEKAMPLKSDPLVERTVPLTTGPAVERALPPTTGPAVERVTLKNNPTLEKDVHKKTNPVDERAVPLRTEPDGKRNVFLGSDSAGDYSFPQKTDPVMEQDVFLQSGLGTNQNSEKVTQSTVPPPAEDKEITLQIHTEFTVSLKIHKDIAYTELQDLLRDKIRQQGEQMKIQLSYRGAAGSSVTPVRGDRELQSILKQAPTKRLTLHCKDANYCLGRRILYSMKAIYEYPAEGPEDLTFIVGDIIDILSEVNEEWLEGHCNGKIGIFPKCFATRFEDD</sequence>
<reference evidence="11" key="1">
    <citation type="submission" date="2022-03" db="EMBL/GenBank/DDBJ databases">
        <authorList>
            <person name="Alioto T."/>
            <person name="Alioto T."/>
            <person name="Gomez Garrido J."/>
        </authorList>
    </citation>
    <scope>NUCLEOTIDE SEQUENCE</scope>
</reference>
<keyword evidence="3 7" id="KW-0728">SH3 domain</keyword>
<dbReference type="PANTHER" id="PTHR15175:SF4">
    <property type="entry name" value="NADPH OXIDASE ACTIVATOR 1"/>
    <property type="match status" value="1"/>
</dbReference>
<keyword evidence="6 8" id="KW-0802">TPR repeat</keyword>
<evidence type="ECO:0000313" key="11">
    <source>
        <dbReference type="EMBL" id="CAH2316912.1"/>
    </source>
</evidence>
<evidence type="ECO:0000256" key="8">
    <source>
        <dbReference type="PROSITE-ProRule" id="PRU00339"/>
    </source>
</evidence>
<feature type="repeat" description="TPR" evidence="8">
    <location>
        <begin position="37"/>
        <end position="70"/>
    </location>
</feature>
<feature type="domain" description="SH3" evidence="9">
    <location>
        <begin position="239"/>
        <end position="297"/>
    </location>
</feature>
<evidence type="ECO:0000313" key="12">
    <source>
        <dbReference type="Proteomes" id="UP001295444"/>
    </source>
</evidence>
<dbReference type="InterPro" id="IPR051864">
    <property type="entry name" value="NCF2_NOXA1"/>
</dbReference>
<dbReference type="SMART" id="SM00326">
    <property type="entry name" value="SH3"/>
    <property type="match status" value="2"/>
</dbReference>
<protein>
    <submittedName>
        <fullName evidence="11">NADPH oxidase activator 1</fullName>
    </submittedName>
</protein>
<evidence type="ECO:0000256" key="4">
    <source>
        <dbReference type="ARBA" id="ARBA00022490"/>
    </source>
</evidence>
<dbReference type="Gene3D" id="3.10.20.90">
    <property type="entry name" value="Phosphatidylinositol 3-kinase Catalytic Subunit, Chain A, domain 1"/>
    <property type="match status" value="1"/>
</dbReference>
<gene>
    <name evidence="11" type="ORF">PECUL_23A014807</name>
</gene>
<dbReference type="Gene3D" id="2.30.30.40">
    <property type="entry name" value="SH3 Domains"/>
    <property type="match status" value="2"/>
</dbReference>
<dbReference type="InterPro" id="IPR011990">
    <property type="entry name" value="TPR-like_helical_dom_sf"/>
</dbReference>
<dbReference type="GO" id="GO:0016176">
    <property type="term" value="F:superoxide-generating NADPH oxidase activator activity"/>
    <property type="evidence" value="ECO:0007669"/>
    <property type="project" value="TreeGrafter"/>
</dbReference>
<dbReference type="InterPro" id="IPR053793">
    <property type="entry name" value="PB1-like"/>
</dbReference>
<evidence type="ECO:0000256" key="2">
    <source>
        <dbReference type="ARBA" id="ARBA00008051"/>
    </source>
</evidence>
<keyword evidence="12" id="KW-1185">Reference proteome</keyword>
<comment type="similarity">
    <text evidence="2">Belongs to the NCF2/NOXA1 family.</text>
</comment>
<name>A0AAD1WQD1_PELCU</name>
<organism evidence="11 12">
    <name type="scientific">Pelobates cultripes</name>
    <name type="common">Western spadefoot toad</name>
    <dbReference type="NCBI Taxonomy" id="61616"/>
    <lineage>
        <taxon>Eukaryota</taxon>
        <taxon>Metazoa</taxon>
        <taxon>Chordata</taxon>
        <taxon>Craniata</taxon>
        <taxon>Vertebrata</taxon>
        <taxon>Euteleostomi</taxon>
        <taxon>Amphibia</taxon>
        <taxon>Batrachia</taxon>
        <taxon>Anura</taxon>
        <taxon>Pelobatoidea</taxon>
        <taxon>Pelobatidae</taxon>
        <taxon>Pelobates</taxon>
    </lineage>
</organism>
<dbReference type="SUPFAM" id="SSF54277">
    <property type="entry name" value="CAD &amp; PB1 domains"/>
    <property type="match status" value="1"/>
</dbReference>
<dbReference type="PROSITE" id="PS51745">
    <property type="entry name" value="PB1"/>
    <property type="match status" value="1"/>
</dbReference>
<evidence type="ECO:0000256" key="3">
    <source>
        <dbReference type="ARBA" id="ARBA00022443"/>
    </source>
</evidence>
<dbReference type="PROSITE" id="PS50005">
    <property type="entry name" value="TPR"/>
    <property type="match status" value="1"/>
</dbReference>
<dbReference type="InterPro" id="IPR036028">
    <property type="entry name" value="SH3-like_dom_sf"/>
</dbReference>
<dbReference type="SUPFAM" id="SSF50044">
    <property type="entry name" value="SH3-domain"/>
    <property type="match status" value="2"/>
</dbReference>
<dbReference type="PROSITE" id="PS50002">
    <property type="entry name" value="SH3"/>
    <property type="match status" value="2"/>
</dbReference>
<dbReference type="GO" id="GO:0042554">
    <property type="term" value="P:superoxide anion generation"/>
    <property type="evidence" value="ECO:0007669"/>
    <property type="project" value="TreeGrafter"/>
</dbReference>
<keyword evidence="5" id="KW-0677">Repeat</keyword>
<dbReference type="InterPro" id="IPR001452">
    <property type="entry name" value="SH3_domain"/>
</dbReference>
<dbReference type="InterPro" id="IPR019734">
    <property type="entry name" value="TPR_rpt"/>
</dbReference>
<dbReference type="FunFam" id="1.25.40.10:FF:000017">
    <property type="entry name" value="NADPH oxidase regulator NoxR"/>
    <property type="match status" value="1"/>
</dbReference>